<organism evidence="3">
    <name type="scientific">Streptococcus pneumoniae</name>
    <dbReference type="NCBI Taxonomy" id="1313"/>
    <lineage>
        <taxon>Bacteria</taxon>
        <taxon>Bacillati</taxon>
        <taxon>Bacillota</taxon>
        <taxon>Bacilli</taxon>
        <taxon>Lactobacillales</taxon>
        <taxon>Streptococcaceae</taxon>
        <taxon>Streptococcus</taxon>
    </lineage>
</organism>
<evidence type="ECO:0000256" key="1">
    <source>
        <dbReference type="ARBA" id="ARBA00023027"/>
    </source>
</evidence>
<feature type="domain" description="Nitroreductase" evidence="2">
    <location>
        <begin position="8"/>
        <end position="174"/>
    </location>
</feature>
<evidence type="ECO:0000313" key="3">
    <source>
        <dbReference type="EMBL" id="CDO19395.1"/>
    </source>
</evidence>
<dbReference type="Gene3D" id="3.40.109.10">
    <property type="entry name" value="NADH Oxidase"/>
    <property type="match status" value="1"/>
</dbReference>
<gene>
    <name evidence="3" type="primary">nf10</name>
    <name evidence="4" type="ORF">RLG82_03990</name>
</gene>
<dbReference type="Pfam" id="PF00881">
    <property type="entry name" value="Nitroreductase"/>
    <property type="match status" value="1"/>
</dbReference>
<dbReference type="GO" id="GO:0046857">
    <property type="term" value="F:oxidoreductase activity, acting on other nitrogenous compounds as donors, with NAD or NADP as acceptor"/>
    <property type="evidence" value="ECO:0007669"/>
    <property type="project" value="TreeGrafter"/>
</dbReference>
<dbReference type="Proteomes" id="UP001184693">
    <property type="component" value="Unassembled WGS sequence"/>
</dbReference>
<proteinExistence type="predicted"/>
<dbReference type="EMBL" id="JAVPGZ010000171">
    <property type="protein sequence ID" value="MDS8038183.1"/>
    <property type="molecule type" value="Genomic_DNA"/>
</dbReference>
<name>A0A068TJJ2_STREE</name>
<dbReference type="GO" id="GO:0005829">
    <property type="term" value="C:cytosol"/>
    <property type="evidence" value="ECO:0007669"/>
    <property type="project" value="TreeGrafter"/>
</dbReference>
<dbReference type="EMBL" id="HG965092">
    <property type="protein sequence ID" value="CDO19395.1"/>
    <property type="molecule type" value="Genomic_DNA"/>
</dbReference>
<dbReference type="InterPro" id="IPR050627">
    <property type="entry name" value="Nitroreductase/BluB"/>
</dbReference>
<dbReference type="InterPro" id="IPR029479">
    <property type="entry name" value="Nitroreductase"/>
</dbReference>
<evidence type="ECO:0000259" key="2">
    <source>
        <dbReference type="Pfam" id="PF00881"/>
    </source>
</evidence>
<dbReference type="SUPFAM" id="SSF55469">
    <property type="entry name" value="FMN-dependent nitroreductase-like"/>
    <property type="match status" value="1"/>
</dbReference>
<dbReference type="AlphaFoldDB" id="A0A068TJJ2"/>
<evidence type="ECO:0000313" key="4">
    <source>
        <dbReference type="EMBL" id="MDS8038183.1"/>
    </source>
</evidence>
<accession>A0A068TJJ2</accession>
<dbReference type="GO" id="GO:0046256">
    <property type="term" value="P:2,4,6-trinitrotoluene catabolic process"/>
    <property type="evidence" value="ECO:0007669"/>
    <property type="project" value="TreeGrafter"/>
</dbReference>
<dbReference type="InterPro" id="IPR000415">
    <property type="entry name" value="Nitroreductase-like"/>
</dbReference>
<reference evidence="4" key="2">
    <citation type="submission" date="2023-06" db="EMBL/GenBank/DDBJ databases">
        <title>PCVPA Blantyre Malawi Pneumococcal carriage surveillance isolates.</title>
        <authorList>
            <person name="Obolski U."/>
            <person name="Swarthout T.D."/>
            <person name="Kalizang'Oma A."/>
            <person name="Mwalukomo T.S."/>
            <person name="Cave R."/>
            <person name="Brown C."/>
            <person name="Cornick J."/>
            <person name="Kamng'Ona A."/>
            <person name="Msefula J."/>
            <person name="French N."/>
            <person name="Hyderman R."/>
        </authorList>
    </citation>
    <scope>NUCLEOTIDE SEQUENCE</scope>
    <source>
        <strain evidence="4">BVY8TH</strain>
    </source>
</reference>
<keyword evidence="1" id="KW-0520">NAD</keyword>
<dbReference type="PANTHER" id="PTHR23026">
    <property type="entry name" value="NADPH NITROREDUCTASE"/>
    <property type="match status" value="1"/>
</dbReference>
<reference evidence="3" key="1">
    <citation type="journal article" date="2014" name="Antimicrob. Agents Chemother.">
        <title>Tn5253 Family Integrative and Conjugative Elements Carrying mef(I) and catQ Determinants in Streptococcus pneumoniae and Streptococcus pyogenes.</title>
        <authorList>
            <person name="Mingoia M."/>
            <person name="Morici E."/>
            <person name="Morroni G."/>
            <person name="Giovanetti E."/>
            <person name="Del Grosso M."/>
            <person name="Pantosti A."/>
            <person name="Varaldo P.E."/>
        </authorList>
    </citation>
    <scope>NUCLEOTIDE SEQUENCE</scope>
    <source>
        <strain evidence="3">Spn529</strain>
    </source>
</reference>
<protein>
    <submittedName>
        <fullName evidence="4">Nitroreductase family protein</fullName>
    </submittedName>
    <submittedName>
        <fullName evidence="3">Putative flavin oxidoreductase</fullName>
    </submittedName>
</protein>
<dbReference type="PANTHER" id="PTHR23026:SF125">
    <property type="entry name" value="OXYGEN-INSENSITIVE NAD(P)H NITROREDUCTASE"/>
    <property type="match status" value="1"/>
</dbReference>
<sequence length="193" mass="21121">MNSIIENILTRRSIRTFRGTQISEEDLNTILTAGSYAPNGMGTQSWKFTVIQKTSVLAKVNEAIRLTLISIPVVAETHPYVVSLVEKAKDESSNFLYHAPTFIIVSNLKDNGNSMPDSALAIGNMMLAAHSLGIGSCWLNQLPGLTNMPLIRELLSDLDVPVNHIVYGSVVMGYAAEEPKQAALRKNVVNIIR</sequence>